<name>A0AA38VXY9_9PEZI</name>
<protein>
    <submittedName>
        <fullName evidence="7">Uncharacterized protein</fullName>
    </submittedName>
</protein>
<dbReference type="PANTHER" id="PTHR11266:SF80">
    <property type="entry name" value="PEROXISOMAL MEMBRANE PROTEIN 2"/>
    <property type="match status" value="1"/>
</dbReference>
<evidence type="ECO:0000256" key="4">
    <source>
        <dbReference type="ARBA" id="ARBA00022989"/>
    </source>
</evidence>
<evidence type="ECO:0000256" key="6">
    <source>
        <dbReference type="RuleBase" id="RU363053"/>
    </source>
</evidence>
<comment type="caution">
    <text evidence="7">The sequence shown here is derived from an EMBL/GenBank/DDBJ whole genome shotgun (WGS) entry which is preliminary data.</text>
</comment>
<evidence type="ECO:0000256" key="2">
    <source>
        <dbReference type="ARBA" id="ARBA00006824"/>
    </source>
</evidence>
<sequence length="202" mass="22807">MPRTSVIVRTTIQSAALKAAANLTTQLAAQYRVDSPQPLNWQRVLEFCIFGVLQAPVGCYWQEFLEETFPTRGTIRVAAAPAWKDYEHRGHQESKDTVATASEDTTNWWNVLWKLLIDQTIGLFIMNTLFLTVMNTAQVQSSAELLAVVRARVFRIIRAAWNLWPAVAIINFLWVPVEKRVLVGACVGFGWNIFLSIITAVK</sequence>
<organism evidence="7 8">
    <name type="scientific">Pleurostoma richardsiae</name>
    <dbReference type="NCBI Taxonomy" id="41990"/>
    <lineage>
        <taxon>Eukaryota</taxon>
        <taxon>Fungi</taxon>
        <taxon>Dikarya</taxon>
        <taxon>Ascomycota</taxon>
        <taxon>Pezizomycotina</taxon>
        <taxon>Sordariomycetes</taxon>
        <taxon>Sordariomycetidae</taxon>
        <taxon>Calosphaeriales</taxon>
        <taxon>Pleurostomataceae</taxon>
        <taxon>Pleurostoma</taxon>
    </lineage>
</organism>
<feature type="transmembrane region" description="Helical" evidence="6">
    <location>
        <begin position="156"/>
        <end position="175"/>
    </location>
</feature>
<proteinExistence type="inferred from homology"/>
<keyword evidence="8" id="KW-1185">Reference proteome</keyword>
<evidence type="ECO:0000256" key="1">
    <source>
        <dbReference type="ARBA" id="ARBA00004141"/>
    </source>
</evidence>
<comment type="similarity">
    <text evidence="2 6">Belongs to the peroxisomal membrane protein PXMP2/4 family.</text>
</comment>
<dbReference type="Proteomes" id="UP001174694">
    <property type="component" value="Unassembled WGS sequence"/>
</dbReference>
<keyword evidence="4 6" id="KW-1133">Transmembrane helix</keyword>
<dbReference type="Pfam" id="PF04117">
    <property type="entry name" value="Mpv17_PMP22"/>
    <property type="match status" value="1"/>
</dbReference>
<dbReference type="InterPro" id="IPR007248">
    <property type="entry name" value="Mpv17_PMP22"/>
</dbReference>
<dbReference type="EMBL" id="JANBVO010000001">
    <property type="protein sequence ID" value="KAJ9157343.1"/>
    <property type="molecule type" value="Genomic_DNA"/>
</dbReference>
<reference evidence="7" key="1">
    <citation type="submission" date="2022-07" db="EMBL/GenBank/DDBJ databases">
        <title>Fungi with potential for degradation of polypropylene.</title>
        <authorList>
            <person name="Gostincar C."/>
        </authorList>
    </citation>
    <scope>NUCLEOTIDE SEQUENCE</scope>
    <source>
        <strain evidence="7">EXF-13308</strain>
    </source>
</reference>
<gene>
    <name evidence="7" type="ORF">NKR23_g411</name>
</gene>
<evidence type="ECO:0000256" key="5">
    <source>
        <dbReference type="ARBA" id="ARBA00023136"/>
    </source>
</evidence>
<evidence type="ECO:0000313" key="7">
    <source>
        <dbReference type="EMBL" id="KAJ9157343.1"/>
    </source>
</evidence>
<feature type="transmembrane region" description="Helical" evidence="6">
    <location>
        <begin position="181"/>
        <end position="201"/>
    </location>
</feature>
<dbReference type="PANTHER" id="PTHR11266">
    <property type="entry name" value="PEROXISOMAL MEMBRANE PROTEIN 2, PXMP2 MPV17"/>
    <property type="match status" value="1"/>
</dbReference>
<evidence type="ECO:0000313" key="8">
    <source>
        <dbReference type="Proteomes" id="UP001174694"/>
    </source>
</evidence>
<comment type="subcellular location">
    <subcellularLocation>
        <location evidence="1">Membrane</location>
        <topology evidence="1">Multi-pass membrane protein</topology>
    </subcellularLocation>
</comment>
<evidence type="ECO:0000256" key="3">
    <source>
        <dbReference type="ARBA" id="ARBA00022692"/>
    </source>
</evidence>
<dbReference type="AlphaFoldDB" id="A0AA38VXY9"/>
<keyword evidence="5 6" id="KW-0472">Membrane</keyword>
<dbReference type="GO" id="GO:0005778">
    <property type="term" value="C:peroxisomal membrane"/>
    <property type="evidence" value="ECO:0007669"/>
    <property type="project" value="TreeGrafter"/>
</dbReference>
<accession>A0AA38VXY9</accession>
<keyword evidence="3 6" id="KW-0812">Transmembrane</keyword>